<protein>
    <recommendedName>
        <fullName evidence="3">Gag-Pol polyprotein</fullName>
    </recommendedName>
</protein>
<name>A0A0B0P5S7_GOSAR</name>
<dbReference type="PANTHER" id="PTHR34482">
    <property type="entry name" value="DNA DAMAGE-INDUCIBLE PROTEIN 1-LIKE"/>
    <property type="match status" value="1"/>
</dbReference>
<accession>A0A0B0P5S7</accession>
<gene>
    <name evidence="1" type="ORF">F383_28234</name>
</gene>
<organism evidence="1 2">
    <name type="scientific">Gossypium arboreum</name>
    <name type="common">Tree cotton</name>
    <name type="synonym">Gossypium nanking</name>
    <dbReference type="NCBI Taxonomy" id="29729"/>
    <lineage>
        <taxon>Eukaryota</taxon>
        <taxon>Viridiplantae</taxon>
        <taxon>Streptophyta</taxon>
        <taxon>Embryophyta</taxon>
        <taxon>Tracheophyta</taxon>
        <taxon>Spermatophyta</taxon>
        <taxon>Magnoliopsida</taxon>
        <taxon>eudicotyledons</taxon>
        <taxon>Gunneridae</taxon>
        <taxon>Pentapetalae</taxon>
        <taxon>rosids</taxon>
        <taxon>malvids</taxon>
        <taxon>Malvales</taxon>
        <taxon>Malvaceae</taxon>
        <taxon>Malvoideae</taxon>
        <taxon>Gossypium</taxon>
    </lineage>
</organism>
<evidence type="ECO:0000313" key="2">
    <source>
        <dbReference type="Proteomes" id="UP000032142"/>
    </source>
</evidence>
<proteinExistence type="predicted"/>
<dbReference type="Proteomes" id="UP000032142">
    <property type="component" value="Unassembled WGS sequence"/>
</dbReference>
<reference evidence="2" key="1">
    <citation type="submission" date="2014-09" db="EMBL/GenBank/DDBJ databases">
        <authorList>
            <person name="Mudge J."/>
            <person name="Ramaraj T."/>
            <person name="Lindquist I.E."/>
            <person name="Bharti A.K."/>
            <person name="Sundararajan A."/>
            <person name="Cameron C.T."/>
            <person name="Woodward J.E."/>
            <person name="May G.D."/>
            <person name="Brubaker C."/>
            <person name="Broadhvest J."/>
            <person name="Wilkins T.A."/>
        </authorList>
    </citation>
    <scope>NUCLEOTIDE SEQUENCE</scope>
    <source>
        <strain evidence="2">cv. AKA8401</strain>
    </source>
</reference>
<evidence type="ECO:0008006" key="3">
    <source>
        <dbReference type="Google" id="ProtNLM"/>
    </source>
</evidence>
<dbReference type="AlphaFoldDB" id="A0A0B0P5S7"/>
<dbReference type="EMBL" id="KN420603">
    <property type="protein sequence ID" value="KHG22093.1"/>
    <property type="molecule type" value="Genomic_DNA"/>
</dbReference>
<evidence type="ECO:0000313" key="1">
    <source>
        <dbReference type="EMBL" id="KHG22093.1"/>
    </source>
</evidence>
<sequence>MALVSFTRQGNHVRPCQDMALINYDKAKIPCKTMPRHDNGEFIRQGYHVRQCQDMEMVSLIRKVMDLERVGTVDLESNAPARVEGMVPPDSNDRPVTVSQGGGAREAFFQAMNEWFAEFICTNPAVRPPPPHDRQTTHVASLVTNTVRREKPPIDKIRKQRAEEFRATKDDDTENAEFWLENTIKVFDKLSYTPKECMKLSNYAQECVSTEAIMCKRFEDGLNGDIRLSAGVLEIKEFVILFERACKVEELLKRKGKAEIEMQDTKKRRMSKSFQSTSRRPREFSMRSNFLAGYSSRNRGRRFMGQKAQTTSIASVGSIQSDRLECPQCGRCHPGNAPVRGKPQRSARIRACKGASRNSAAKPDVKAPARTYAIHAREEASSPNVIMDESDSSIAMISVMFAQKCLRKGYCNTPYPRPSPELSTRCYQT</sequence>
<keyword evidence="2" id="KW-1185">Reference proteome</keyword>
<dbReference type="PANTHER" id="PTHR34482:SF36">
    <property type="entry name" value="RETROTRANSPOSON GAG DOMAIN-CONTAINING PROTEIN"/>
    <property type="match status" value="1"/>
</dbReference>